<reference evidence="5 6" key="1">
    <citation type="submission" date="2019-09" db="EMBL/GenBank/DDBJ databases">
        <title>Draft genome sequence of Ginsengibacter sp. BR5-29.</title>
        <authorList>
            <person name="Im W.-T."/>
        </authorList>
    </citation>
    <scope>NUCLEOTIDE SEQUENCE [LARGE SCALE GENOMIC DNA]</scope>
    <source>
        <strain evidence="5 6">BR5-29</strain>
    </source>
</reference>
<dbReference type="AlphaFoldDB" id="A0A5J5IEE5"/>
<evidence type="ECO:0000256" key="1">
    <source>
        <dbReference type="ARBA" id="ARBA00023015"/>
    </source>
</evidence>
<dbReference type="InterPro" id="IPR018060">
    <property type="entry name" value="HTH_AraC"/>
</dbReference>
<name>A0A5J5IEE5_9BACT</name>
<organism evidence="5 6">
    <name type="scientific">Ginsengibacter hankyongi</name>
    <dbReference type="NCBI Taxonomy" id="2607284"/>
    <lineage>
        <taxon>Bacteria</taxon>
        <taxon>Pseudomonadati</taxon>
        <taxon>Bacteroidota</taxon>
        <taxon>Chitinophagia</taxon>
        <taxon>Chitinophagales</taxon>
        <taxon>Chitinophagaceae</taxon>
        <taxon>Ginsengibacter</taxon>
    </lineage>
</organism>
<evidence type="ECO:0000313" key="5">
    <source>
        <dbReference type="EMBL" id="KAA9038368.1"/>
    </source>
</evidence>
<evidence type="ECO:0000313" key="6">
    <source>
        <dbReference type="Proteomes" id="UP000326903"/>
    </source>
</evidence>
<keyword evidence="6" id="KW-1185">Reference proteome</keyword>
<dbReference type="PANTHER" id="PTHR43280">
    <property type="entry name" value="ARAC-FAMILY TRANSCRIPTIONAL REGULATOR"/>
    <property type="match status" value="1"/>
</dbReference>
<comment type="caution">
    <text evidence="5">The sequence shown here is derived from an EMBL/GenBank/DDBJ whole genome shotgun (WGS) entry which is preliminary data.</text>
</comment>
<dbReference type="Proteomes" id="UP000326903">
    <property type="component" value="Unassembled WGS sequence"/>
</dbReference>
<protein>
    <submittedName>
        <fullName evidence="5">Helix-turn-helix transcriptional regulator</fullName>
    </submittedName>
</protein>
<dbReference type="RefSeq" id="WP_150415043.1">
    <property type="nucleotide sequence ID" value="NZ_VYQF01000003.1"/>
</dbReference>
<dbReference type="Pfam" id="PF12833">
    <property type="entry name" value="HTH_18"/>
    <property type="match status" value="1"/>
</dbReference>
<dbReference type="GO" id="GO:0043565">
    <property type="term" value="F:sequence-specific DNA binding"/>
    <property type="evidence" value="ECO:0007669"/>
    <property type="project" value="InterPro"/>
</dbReference>
<accession>A0A5J5IEE5</accession>
<feature type="domain" description="HTH araC/xylS-type" evidence="4">
    <location>
        <begin position="191"/>
        <end position="289"/>
    </location>
</feature>
<dbReference type="PANTHER" id="PTHR43280:SF28">
    <property type="entry name" value="HTH-TYPE TRANSCRIPTIONAL ACTIVATOR RHAS"/>
    <property type="match status" value="1"/>
</dbReference>
<dbReference type="PROSITE" id="PS01124">
    <property type="entry name" value="HTH_ARAC_FAMILY_2"/>
    <property type="match status" value="1"/>
</dbReference>
<dbReference type="Gene3D" id="1.10.10.60">
    <property type="entry name" value="Homeodomain-like"/>
    <property type="match status" value="2"/>
</dbReference>
<keyword evidence="1" id="KW-0805">Transcription regulation</keyword>
<dbReference type="SMART" id="SM00342">
    <property type="entry name" value="HTH_ARAC"/>
    <property type="match status" value="1"/>
</dbReference>
<dbReference type="Pfam" id="PF22200">
    <property type="entry name" value="ExsA_N"/>
    <property type="match status" value="1"/>
</dbReference>
<dbReference type="EMBL" id="VYQF01000003">
    <property type="protein sequence ID" value="KAA9038368.1"/>
    <property type="molecule type" value="Genomic_DNA"/>
</dbReference>
<gene>
    <name evidence="5" type="ORF">FW778_12405</name>
</gene>
<evidence type="ECO:0000256" key="2">
    <source>
        <dbReference type="ARBA" id="ARBA00023125"/>
    </source>
</evidence>
<keyword evidence="2" id="KW-0238">DNA-binding</keyword>
<evidence type="ECO:0000256" key="3">
    <source>
        <dbReference type="ARBA" id="ARBA00023163"/>
    </source>
</evidence>
<proteinExistence type="predicted"/>
<dbReference type="InterPro" id="IPR054015">
    <property type="entry name" value="ExsA-like_N"/>
</dbReference>
<evidence type="ECO:0000259" key="4">
    <source>
        <dbReference type="PROSITE" id="PS01124"/>
    </source>
</evidence>
<sequence length="292" mass="33531">MVNFIERVLTHPEYSRQFNCGDSLITVFNCPLEARLMKNRFTDLWSQNNYVFYVIDGRKVWHTANGSYDLQKGSCVFIQKGASIIEQFFDIGFCLILFFIPDGFICETLKSKTIPASKGVRKYDPVIMLNSSETLAAFFVSMSSYFANTKEPDPLLLELKFRELILTLADNPLNAELLSYFCSLMNEPQSLCMQRVMNDNYCFNLTLEQYAVLCNRSLSAFKRDFKKLYHTTPGKWLHEKRLNHAMHLLTNLNKTVSEAAFASGFENPSHFSRAFKARFGKHPTAIKKLPAA</sequence>
<dbReference type="InterPro" id="IPR009057">
    <property type="entry name" value="Homeodomain-like_sf"/>
</dbReference>
<keyword evidence="3" id="KW-0804">Transcription</keyword>
<dbReference type="SUPFAM" id="SSF46689">
    <property type="entry name" value="Homeodomain-like"/>
    <property type="match status" value="2"/>
</dbReference>
<dbReference type="GO" id="GO:0003700">
    <property type="term" value="F:DNA-binding transcription factor activity"/>
    <property type="evidence" value="ECO:0007669"/>
    <property type="project" value="InterPro"/>
</dbReference>